<gene>
    <name evidence="2" type="ORF">TEA_011224</name>
</gene>
<dbReference type="AlphaFoldDB" id="A0A4S4DQB8"/>
<feature type="coiled-coil region" evidence="1">
    <location>
        <begin position="70"/>
        <end position="104"/>
    </location>
</feature>
<sequence>MEYCFNIGDAYVSDEGNASVSQQENGFVDSLSILNSEKAVQEIIQQPLIPGIEDNLIEFSEAMRTVAKALRRAAEGKASAQAEAAEWKRKFELERARNLQLEQKGLSGPFIYFAMRVFSSADENSPQDECTYVHICATGNKICAKLQNCWARASPDNAMGIIRLFLQCLVCWDIWKEQSGGVSEVFFCFFQTNQWKADGIPKLLKCNRPHAS</sequence>
<protein>
    <submittedName>
        <fullName evidence="2">Uncharacterized protein</fullName>
    </submittedName>
</protein>
<dbReference type="Proteomes" id="UP000306102">
    <property type="component" value="Unassembled WGS sequence"/>
</dbReference>
<organism evidence="2 3">
    <name type="scientific">Camellia sinensis var. sinensis</name>
    <name type="common">China tea</name>
    <dbReference type="NCBI Taxonomy" id="542762"/>
    <lineage>
        <taxon>Eukaryota</taxon>
        <taxon>Viridiplantae</taxon>
        <taxon>Streptophyta</taxon>
        <taxon>Embryophyta</taxon>
        <taxon>Tracheophyta</taxon>
        <taxon>Spermatophyta</taxon>
        <taxon>Magnoliopsida</taxon>
        <taxon>eudicotyledons</taxon>
        <taxon>Gunneridae</taxon>
        <taxon>Pentapetalae</taxon>
        <taxon>asterids</taxon>
        <taxon>Ericales</taxon>
        <taxon>Theaceae</taxon>
        <taxon>Camellia</taxon>
    </lineage>
</organism>
<evidence type="ECO:0000256" key="1">
    <source>
        <dbReference type="SAM" id="Coils"/>
    </source>
</evidence>
<dbReference type="STRING" id="542762.A0A4S4DQB8"/>
<proteinExistence type="predicted"/>
<accession>A0A4S4DQB8</accession>
<keyword evidence="1" id="KW-0175">Coiled coil</keyword>
<keyword evidence="3" id="KW-1185">Reference proteome</keyword>
<name>A0A4S4DQB8_CAMSN</name>
<evidence type="ECO:0000313" key="2">
    <source>
        <dbReference type="EMBL" id="THG05270.1"/>
    </source>
</evidence>
<reference evidence="2 3" key="1">
    <citation type="journal article" date="2018" name="Proc. Natl. Acad. Sci. U.S.A.">
        <title>Draft genome sequence of Camellia sinensis var. sinensis provides insights into the evolution of the tea genome and tea quality.</title>
        <authorList>
            <person name="Wei C."/>
            <person name="Yang H."/>
            <person name="Wang S."/>
            <person name="Zhao J."/>
            <person name="Liu C."/>
            <person name="Gao L."/>
            <person name="Xia E."/>
            <person name="Lu Y."/>
            <person name="Tai Y."/>
            <person name="She G."/>
            <person name="Sun J."/>
            <person name="Cao H."/>
            <person name="Tong W."/>
            <person name="Gao Q."/>
            <person name="Li Y."/>
            <person name="Deng W."/>
            <person name="Jiang X."/>
            <person name="Wang W."/>
            <person name="Chen Q."/>
            <person name="Zhang S."/>
            <person name="Li H."/>
            <person name="Wu J."/>
            <person name="Wang P."/>
            <person name="Li P."/>
            <person name="Shi C."/>
            <person name="Zheng F."/>
            <person name="Jian J."/>
            <person name="Huang B."/>
            <person name="Shan D."/>
            <person name="Shi M."/>
            <person name="Fang C."/>
            <person name="Yue Y."/>
            <person name="Li F."/>
            <person name="Li D."/>
            <person name="Wei S."/>
            <person name="Han B."/>
            <person name="Jiang C."/>
            <person name="Yin Y."/>
            <person name="Xia T."/>
            <person name="Zhang Z."/>
            <person name="Bennetzen J.L."/>
            <person name="Zhao S."/>
            <person name="Wan X."/>
        </authorList>
    </citation>
    <scope>NUCLEOTIDE SEQUENCE [LARGE SCALE GENOMIC DNA]</scope>
    <source>
        <strain evidence="3">cv. Shuchazao</strain>
        <tissue evidence="2">Leaf</tissue>
    </source>
</reference>
<dbReference type="EMBL" id="SDRB02010651">
    <property type="protein sequence ID" value="THG05270.1"/>
    <property type="molecule type" value="Genomic_DNA"/>
</dbReference>
<comment type="caution">
    <text evidence="2">The sequence shown here is derived from an EMBL/GenBank/DDBJ whole genome shotgun (WGS) entry which is preliminary data.</text>
</comment>
<evidence type="ECO:0000313" key="3">
    <source>
        <dbReference type="Proteomes" id="UP000306102"/>
    </source>
</evidence>